<dbReference type="Pfam" id="PF08665">
    <property type="entry name" value="PglZ"/>
    <property type="match status" value="1"/>
</dbReference>
<organism evidence="1 2">
    <name type="scientific">Methanosarcina mazei</name>
    <name type="common">Methanosarcina frisia</name>
    <dbReference type="NCBI Taxonomy" id="2209"/>
    <lineage>
        <taxon>Archaea</taxon>
        <taxon>Methanobacteriati</taxon>
        <taxon>Methanobacteriota</taxon>
        <taxon>Stenosarchaea group</taxon>
        <taxon>Methanomicrobia</taxon>
        <taxon>Methanosarcinales</taxon>
        <taxon>Methanosarcinaceae</taxon>
        <taxon>Methanosarcina</taxon>
    </lineage>
</organism>
<dbReference type="EMBL" id="CP029709">
    <property type="protein sequence ID" value="QCR14813.1"/>
    <property type="molecule type" value="Genomic_DNA"/>
</dbReference>
<gene>
    <name evidence="1" type="ORF">DKM28_00970</name>
</gene>
<protein>
    <submittedName>
        <fullName evidence="1">Uncharacterized protein</fullName>
    </submittedName>
</protein>
<dbReference type="AlphaFoldDB" id="A0A4V1FAC4"/>
<dbReference type="RefSeq" id="WP_137726630.1">
    <property type="nucleotide sequence ID" value="NZ_CP029709.1"/>
</dbReference>
<evidence type="ECO:0000313" key="2">
    <source>
        <dbReference type="Proteomes" id="UP000300067"/>
    </source>
</evidence>
<proteinExistence type="predicted"/>
<sequence>MIIRWLNQLVTSYFEKGPENRVFLFFDPSGDFSQIIDHLKGDFEILKGDGSLLEIKYKIEVENPEGKYVVYLLFANKPENLSYLREYLYTGKVFSDTLYIFLKKQGVDFPTEKKKISDIKKILPSLALKSIGAGEDYWDNAFDSSGDELALPDFREHLFDFIEKPAETFENLISENKMEIFRKKIKNVYGFESETDEPELYRYQFFAQLCFTEAYMLLGEPEDYPFQSYVCENSKVEKNLRLIKDIRYQTLCKEIYYDLSSQLERNNNLGNYARKYALNPDIETFKVFDLEAIKTLDKLAEKCETKQKFLQLFSENSELIRRKSEGFWGKQSDIREWIVLVTLDELMKLIEKFTSEIQNMDDEEELIWKYCDSYFEIDRLYRKYITDASELDDSLENVYDWIEKFYLEYLDQINSRFSEKVFAKEKWKFSSIPFQGDFLRKLDLKDEDKKVGIIVVDGLRYEIGKEIVDKFSSSFDINISPMYAQIPTDTVVGMAAMLSPEKCEFDCDSTGIKVTSNGISLNNKDERLKYLKSKVKKIDIFNLDEFNNRQASEIKKIKNPVILFLEGPDKLLEAGGFNYLHLVSRNLSSITKAIKKLFRADFSEIHILSDHGFLTFNDPKGNFKIEDKPGFTKDSRRFACGEHINNDYLVKFEISGLEKSGKMLYFPRSIYYFRKDSFLHGGISIHEAIIPHIEIKNKEGLVEKLEIQVEMEKGISNRIFQVKIKPKWAGLETKPRTVEILAYHENKLISNKPAIEIESKEESVNVRILPDKEIEKGEKIRVMILDQETGEILNETELETLIYFEADF</sequence>
<accession>A0A4V1FAC4</accession>
<reference evidence="1 2" key="1">
    <citation type="submission" date="2018-05" db="EMBL/GenBank/DDBJ databases">
        <title>Methanosarcina gilichinskyana sp. nov., a novel methanogenic archaeon isolated from Holocene permafrost, North East Russia.</title>
        <authorList>
            <person name="Oshurkova V."/>
            <person name="Meer M."/>
            <person name="Bochkareva O."/>
            <person name="Shcherbakova V."/>
        </authorList>
    </citation>
    <scope>NUCLEOTIDE SEQUENCE [LARGE SCALE GENOMIC DNA]</scope>
    <source>
        <strain evidence="1 2">JL01</strain>
    </source>
</reference>
<dbReference type="Proteomes" id="UP000300067">
    <property type="component" value="Chromosome"/>
</dbReference>
<evidence type="ECO:0000313" key="1">
    <source>
        <dbReference type="EMBL" id="QCR14813.1"/>
    </source>
</evidence>
<name>A0A4V1FAC4_METMZ</name>